<keyword evidence="9" id="KW-1185">Reference proteome</keyword>
<proteinExistence type="inferred from homology"/>
<comment type="subcellular location">
    <subcellularLocation>
        <location evidence="1">Membrane</location>
        <topology evidence="1">Multi-pass membrane protein</topology>
    </subcellularLocation>
</comment>
<dbReference type="GO" id="GO:0072657">
    <property type="term" value="P:protein localization to membrane"/>
    <property type="evidence" value="ECO:0007669"/>
    <property type="project" value="TreeGrafter"/>
</dbReference>
<dbReference type="InterPro" id="IPR004240">
    <property type="entry name" value="EMP70"/>
</dbReference>
<accession>A0A9P8IC44</accession>
<feature type="transmembrane region" description="Helical" evidence="7">
    <location>
        <begin position="384"/>
        <end position="409"/>
    </location>
</feature>
<name>A0A9P8IC44_9PEZI</name>
<evidence type="ECO:0000256" key="4">
    <source>
        <dbReference type="ARBA" id="ARBA00022729"/>
    </source>
</evidence>
<evidence type="ECO:0000256" key="6">
    <source>
        <dbReference type="ARBA" id="ARBA00023136"/>
    </source>
</evidence>
<dbReference type="AlphaFoldDB" id="A0A9P8IC44"/>
<dbReference type="GO" id="GO:0000329">
    <property type="term" value="C:fungal-type vacuole membrane"/>
    <property type="evidence" value="ECO:0007669"/>
    <property type="project" value="TreeGrafter"/>
</dbReference>
<evidence type="ECO:0000256" key="1">
    <source>
        <dbReference type="ARBA" id="ARBA00004141"/>
    </source>
</evidence>
<feature type="transmembrane region" description="Helical" evidence="7">
    <location>
        <begin position="421"/>
        <end position="443"/>
    </location>
</feature>
<feature type="transmembrane region" description="Helical" evidence="7">
    <location>
        <begin position="275"/>
        <end position="297"/>
    </location>
</feature>
<reference evidence="8" key="1">
    <citation type="submission" date="2021-03" db="EMBL/GenBank/DDBJ databases">
        <title>Comparative genomics and phylogenomic investigation of the class Geoglossomycetes provide insights into ecological specialization and systematics.</title>
        <authorList>
            <person name="Melie T."/>
            <person name="Pirro S."/>
            <person name="Miller A.N."/>
            <person name="Quandt A."/>
        </authorList>
    </citation>
    <scope>NUCLEOTIDE SEQUENCE</scope>
    <source>
        <strain evidence="8">GBOQ0MN5Z8</strain>
    </source>
</reference>
<dbReference type="InterPro" id="IPR036259">
    <property type="entry name" value="MFS_trans_sf"/>
</dbReference>
<dbReference type="PANTHER" id="PTHR10766">
    <property type="entry name" value="TRANSMEMBRANE 9 SUPERFAMILY PROTEIN"/>
    <property type="match status" value="1"/>
</dbReference>
<dbReference type="Pfam" id="PF02990">
    <property type="entry name" value="EMP70"/>
    <property type="match status" value="1"/>
</dbReference>
<gene>
    <name evidence="8" type="ORF">FGG08_004082</name>
</gene>
<protein>
    <recommendedName>
        <fullName evidence="7">Transmembrane 9 superfamily member</fullName>
    </recommendedName>
</protein>
<keyword evidence="5 7" id="KW-1133">Transmembrane helix</keyword>
<comment type="caution">
    <text evidence="8">The sequence shown here is derived from an EMBL/GenBank/DDBJ whole genome shotgun (WGS) entry which is preliminary data.</text>
</comment>
<dbReference type="GO" id="GO:0005768">
    <property type="term" value="C:endosome"/>
    <property type="evidence" value="ECO:0007669"/>
    <property type="project" value="TreeGrafter"/>
</dbReference>
<keyword evidence="3 7" id="KW-0812">Transmembrane</keyword>
<dbReference type="EMBL" id="JAGHQL010000078">
    <property type="protein sequence ID" value="KAH0541472.1"/>
    <property type="molecule type" value="Genomic_DNA"/>
</dbReference>
<comment type="similarity">
    <text evidence="2 7">Belongs to the nonaspanin (TM9SF) (TC 9.A.2) family.</text>
</comment>
<evidence type="ECO:0000256" key="3">
    <source>
        <dbReference type="ARBA" id="ARBA00022692"/>
    </source>
</evidence>
<evidence type="ECO:0000256" key="7">
    <source>
        <dbReference type="RuleBase" id="RU363079"/>
    </source>
</evidence>
<feature type="chain" id="PRO_5040543477" description="Transmembrane 9 superfamily member" evidence="7">
    <location>
        <begin position="27"/>
        <end position="651"/>
    </location>
</feature>
<feature type="transmembrane region" description="Helical" evidence="7">
    <location>
        <begin position="513"/>
        <end position="535"/>
    </location>
</feature>
<dbReference type="OrthoDB" id="1666796at2759"/>
<feature type="transmembrane region" description="Helical" evidence="7">
    <location>
        <begin position="541"/>
        <end position="569"/>
    </location>
</feature>
<dbReference type="GO" id="GO:0007034">
    <property type="term" value="P:vacuolar transport"/>
    <property type="evidence" value="ECO:0007669"/>
    <property type="project" value="TreeGrafter"/>
</dbReference>
<feature type="transmembrane region" description="Helical" evidence="7">
    <location>
        <begin position="581"/>
        <end position="600"/>
    </location>
</feature>
<feature type="transmembrane region" description="Helical" evidence="7">
    <location>
        <begin position="612"/>
        <end position="641"/>
    </location>
</feature>
<evidence type="ECO:0000313" key="9">
    <source>
        <dbReference type="Proteomes" id="UP000698800"/>
    </source>
</evidence>
<evidence type="ECO:0000256" key="2">
    <source>
        <dbReference type="ARBA" id="ARBA00005227"/>
    </source>
</evidence>
<feature type="signal peptide" evidence="7">
    <location>
        <begin position="1"/>
        <end position="26"/>
    </location>
</feature>
<feature type="transmembrane region" description="Helical" evidence="7">
    <location>
        <begin position="350"/>
        <end position="378"/>
    </location>
</feature>
<dbReference type="Proteomes" id="UP000698800">
    <property type="component" value="Unassembled WGS sequence"/>
</dbReference>
<dbReference type="SUPFAM" id="SSF103473">
    <property type="entry name" value="MFS general substrate transporter"/>
    <property type="match status" value="1"/>
</dbReference>
<evidence type="ECO:0000256" key="5">
    <source>
        <dbReference type="ARBA" id="ARBA00022989"/>
    </source>
</evidence>
<evidence type="ECO:0000313" key="8">
    <source>
        <dbReference type="EMBL" id="KAH0541472.1"/>
    </source>
</evidence>
<feature type="transmembrane region" description="Helical" evidence="7">
    <location>
        <begin position="455"/>
        <end position="481"/>
    </location>
</feature>
<sequence>MGSYSCRSPVALISTLLLVAPNIVSAFYLPGVAPTSYRLNSRVPLNVNHLTPSSNPEDESLRSVVALDYYHPAFHFCQPKNGTKYISESLGSILFGDRISNSPYELYMGREEPCKALCSEKFDAQDASFVNVWIWQNYNLNFLIDGLPAGQLNRDDATGVEFYSSGFALGSVEKEVKLHNHYAMVIDYHEVTTPGRGDTLYRVVGVEVIPSSRGNARIHDDGSVECGNPSIPLILSEEEDTPVAWTYAVYWRESSTAWATRWDKYLHVFNPKIHWFSLFSSSLIVVLLVGMVAVTLLRALRKDIARYNQVDQYNLDDLNGTSTALEDGVQEDSGWKLVHGDVFRAPKYPLLLSIFLGSGTQLFVMTGITIAFALLGFLSPSNRGALGTVTILLYALLAFIGGYVSSRCYKTFGGEAWKRNIIFTPTLIPGIVFGTFFFLNLFLWAQPGSSGAVPFFWMLLIVGIWFVISLPLSFAGSWVGFKQAPISPPVRTNQIPRQIPLAPGYLRPVPSMLLWGTLPFSAISIELFFILDSIWVSKIYYMFGFLFLCYGLTVITCAASTILMIYFLLCAENYHWRWRAFLTAGTCAGYIFLFAMFNWLSKMSLGGLTSNVLYIGYSALISFLFFILTGTIGFFATWAFVQKIYGSIKID</sequence>
<keyword evidence="4 7" id="KW-0732">Signal</keyword>
<dbReference type="PANTHER" id="PTHR10766:SF111">
    <property type="entry name" value="TRANSMEMBRANE 9 SUPERFAMILY MEMBER 2"/>
    <property type="match status" value="1"/>
</dbReference>
<keyword evidence="6 7" id="KW-0472">Membrane</keyword>
<organism evidence="8 9">
    <name type="scientific">Glutinoglossum americanum</name>
    <dbReference type="NCBI Taxonomy" id="1670608"/>
    <lineage>
        <taxon>Eukaryota</taxon>
        <taxon>Fungi</taxon>
        <taxon>Dikarya</taxon>
        <taxon>Ascomycota</taxon>
        <taxon>Pezizomycotina</taxon>
        <taxon>Geoglossomycetes</taxon>
        <taxon>Geoglossales</taxon>
        <taxon>Geoglossaceae</taxon>
        <taxon>Glutinoglossum</taxon>
    </lineage>
</organism>